<feature type="region of interest" description="Disordered" evidence="1">
    <location>
        <begin position="33"/>
        <end position="95"/>
    </location>
</feature>
<proteinExistence type="predicted"/>
<keyword evidence="4" id="KW-1185">Reference proteome</keyword>
<evidence type="ECO:0000313" key="3">
    <source>
        <dbReference type="EMBL" id="SMX36961.1"/>
    </source>
</evidence>
<dbReference type="AlphaFoldDB" id="A0A238K222"/>
<organism evidence="3 4">
    <name type="scientific">Maliponia aquimaris</name>
    <dbReference type="NCBI Taxonomy" id="1673631"/>
    <lineage>
        <taxon>Bacteria</taxon>
        <taxon>Pseudomonadati</taxon>
        <taxon>Pseudomonadota</taxon>
        <taxon>Alphaproteobacteria</taxon>
        <taxon>Rhodobacterales</taxon>
        <taxon>Paracoccaceae</taxon>
        <taxon>Maliponia</taxon>
    </lineage>
</organism>
<feature type="chain" id="PRO_5013122266" evidence="2">
    <location>
        <begin position="24"/>
        <end position="95"/>
    </location>
</feature>
<dbReference type="Proteomes" id="UP000207598">
    <property type="component" value="Unassembled WGS sequence"/>
</dbReference>
<dbReference type="OrthoDB" id="7876576at2"/>
<gene>
    <name evidence="3" type="ORF">MAA8898_01133</name>
</gene>
<feature type="signal peptide" evidence="2">
    <location>
        <begin position="1"/>
        <end position="23"/>
    </location>
</feature>
<evidence type="ECO:0000256" key="1">
    <source>
        <dbReference type="SAM" id="MobiDB-lite"/>
    </source>
</evidence>
<keyword evidence="2" id="KW-0732">Signal</keyword>
<evidence type="ECO:0000256" key="2">
    <source>
        <dbReference type="SAM" id="SignalP"/>
    </source>
</evidence>
<dbReference type="RefSeq" id="WP_094019975.1">
    <property type="nucleotide sequence ID" value="NZ_FXYF01000002.1"/>
</dbReference>
<evidence type="ECO:0000313" key="4">
    <source>
        <dbReference type="Proteomes" id="UP000207598"/>
    </source>
</evidence>
<reference evidence="3 4" key="1">
    <citation type="submission" date="2017-05" db="EMBL/GenBank/DDBJ databases">
        <authorList>
            <person name="Song R."/>
            <person name="Chenine A.L."/>
            <person name="Ruprecht R.M."/>
        </authorList>
    </citation>
    <scope>NUCLEOTIDE SEQUENCE [LARGE SCALE GENOMIC DNA]</scope>
    <source>
        <strain evidence="3 4">CECT 8898</strain>
    </source>
</reference>
<feature type="compositionally biased region" description="Gly residues" evidence="1">
    <location>
        <begin position="75"/>
        <end position="89"/>
    </location>
</feature>
<protein>
    <submittedName>
        <fullName evidence="3">Uncharacterized protein</fullName>
    </submittedName>
</protein>
<name>A0A238K222_9RHOB</name>
<accession>A0A238K222</accession>
<dbReference type="EMBL" id="FXYF01000002">
    <property type="protein sequence ID" value="SMX36961.1"/>
    <property type="molecule type" value="Genomic_DNA"/>
</dbReference>
<sequence length="95" mass="9525">MPFKPLLALTTATLLASAGAALADHGNPWATAEDTVLSRNHDANQAKSQGTRGEDEMRGVMTRSAHGKLGSTPSGQGGGKPSGNGGGKGGKGKNR</sequence>